<comment type="similarity">
    <text evidence="2">Belongs to the MscS (TC 1.A.23) family.</text>
</comment>
<dbReference type="Gene3D" id="2.30.30.60">
    <property type="match status" value="1"/>
</dbReference>
<keyword evidence="6 7" id="KW-0472">Membrane</keyword>
<evidence type="ECO:0000256" key="6">
    <source>
        <dbReference type="ARBA" id="ARBA00023136"/>
    </source>
</evidence>
<evidence type="ECO:0000313" key="10">
    <source>
        <dbReference type="Proteomes" id="UP001139488"/>
    </source>
</evidence>
<evidence type="ECO:0000256" key="1">
    <source>
        <dbReference type="ARBA" id="ARBA00004651"/>
    </source>
</evidence>
<dbReference type="Gene3D" id="3.30.70.100">
    <property type="match status" value="1"/>
</dbReference>
<accession>A0A9X1WD26</accession>
<dbReference type="GO" id="GO:0008381">
    <property type="term" value="F:mechanosensitive monoatomic ion channel activity"/>
    <property type="evidence" value="ECO:0007669"/>
    <property type="project" value="UniProtKB-ARBA"/>
</dbReference>
<evidence type="ECO:0000256" key="4">
    <source>
        <dbReference type="ARBA" id="ARBA00022692"/>
    </source>
</evidence>
<dbReference type="EMBL" id="JAJNNZ010000005">
    <property type="protein sequence ID" value="MCJ2376943.1"/>
    <property type="molecule type" value="Genomic_DNA"/>
</dbReference>
<dbReference type="SUPFAM" id="SSF82689">
    <property type="entry name" value="Mechanosensitive channel protein MscS (YggB), C-terminal domain"/>
    <property type="match status" value="1"/>
</dbReference>
<dbReference type="InterPro" id="IPR011066">
    <property type="entry name" value="MscS_channel_C_sf"/>
</dbReference>
<proteinExistence type="inferred from homology"/>
<dbReference type="PANTHER" id="PTHR30566:SF5">
    <property type="entry name" value="MECHANOSENSITIVE ION CHANNEL PROTEIN 1, MITOCHONDRIAL-RELATED"/>
    <property type="match status" value="1"/>
</dbReference>
<evidence type="ECO:0000256" key="5">
    <source>
        <dbReference type="ARBA" id="ARBA00022989"/>
    </source>
</evidence>
<evidence type="ECO:0000313" key="9">
    <source>
        <dbReference type="EMBL" id="MCJ2376943.1"/>
    </source>
</evidence>
<evidence type="ECO:0000256" key="3">
    <source>
        <dbReference type="ARBA" id="ARBA00022475"/>
    </source>
</evidence>
<evidence type="ECO:0000256" key="2">
    <source>
        <dbReference type="ARBA" id="ARBA00008017"/>
    </source>
</evidence>
<keyword evidence="4 7" id="KW-0812">Transmembrane</keyword>
<feature type="transmembrane region" description="Helical" evidence="7">
    <location>
        <begin position="247"/>
        <end position="264"/>
    </location>
</feature>
<evidence type="ECO:0000259" key="8">
    <source>
        <dbReference type="Pfam" id="PF00924"/>
    </source>
</evidence>
<dbReference type="SUPFAM" id="SSF82861">
    <property type="entry name" value="Mechanosensitive channel protein MscS (YggB), transmembrane region"/>
    <property type="match status" value="1"/>
</dbReference>
<comment type="subcellular location">
    <subcellularLocation>
        <location evidence="1">Cell membrane</location>
        <topology evidence="1">Multi-pass membrane protein</topology>
    </subcellularLocation>
</comment>
<dbReference type="GO" id="GO:0005886">
    <property type="term" value="C:plasma membrane"/>
    <property type="evidence" value="ECO:0007669"/>
    <property type="project" value="UniProtKB-SubCell"/>
</dbReference>
<protein>
    <submittedName>
        <fullName evidence="9">Mechanosensitive ion channel family protein</fullName>
    </submittedName>
</protein>
<dbReference type="RefSeq" id="WP_244356862.1">
    <property type="nucleotide sequence ID" value="NZ_JAJNNZ010000005.1"/>
</dbReference>
<dbReference type="AlphaFoldDB" id="A0A9X1WD26"/>
<sequence>MSKSPLIHKVISLLVFISSFQVFAYTYPELANTSTPKATVKSFISASDKLIYYWQEEQLRSVEAERALAQVIRTMDLSLVPNRTRQVVVMERILLLREVLDRFDTEVFATLPDESISDYWRFENTDISLIKIASGERAGQFVFSSVTVQQLPRWYRTMQPIGYVDPQRPDYYQNFIHSPGPLLPKAIIESLPGPVHELYGPIPLWQWVAVFSVLIVCFAALNLSIFLGRKWNQHWEQKNIKWKVGKLISLVSCGFILFVTRQVIDQGIWLTGGFYQFLTTCFFLAQFYLSSWLIMALFKYFAALYAFNKHNGKHVDSSLITVLSRIFGGLTIVILGIYVIEYMGFSISPLLAGIGVGGLAVALAIRPVLENVINGLTLYADGGIKIGELCRYGDKLGTIESIGLRSTRIRTLERSLITIPNSEFANMEIDNLERRDKRRMEHVLRVRSELTQQQLKVLIVSLRRTLLQHPKTEEDPIRVRFSGIGEFALHINLMCYIHCKDNEEFLSIQEDILFLITQQVEAVGAQFAFSNQYQLAGKLASIDNGLIDKAEQTVSQWHEANNYPFPDFSYEYKYEIKNSTVFPAKSAATRKDG</sequence>
<dbReference type="Pfam" id="PF00924">
    <property type="entry name" value="MS_channel_2nd"/>
    <property type="match status" value="1"/>
</dbReference>
<dbReference type="InterPro" id="IPR011014">
    <property type="entry name" value="MscS_channel_TM-2"/>
</dbReference>
<reference evidence="9" key="1">
    <citation type="submission" date="2021-11" db="EMBL/GenBank/DDBJ databases">
        <title>Vibrio ZSDE26 sp. nov. and Vibrio ZSDZ34 sp. nov., isolated from coastal seawater in Qingdao.</title>
        <authorList>
            <person name="Zhang P."/>
        </authorList>
    </citation>
    <scope>NUCLEOTIDE SEQUENCE</scope>
    <source>
        <strain evidence="9">ZSDZ34</strain>
    </source>
</reference>
<feature type="transmembrane region" description="Helical" evidence="7">
    <location>
        <begin position="284"/>
        <end position="307"/>
    </location>
</feature>
<feature type="transmembrane region" description="Helical" evidence="7">
    <location>
        <begin position="204"/>
        <end position="227"/>
    </location>
</feature>
<comment type="caution">
    <text evidence="9">The sequence shown here is derived from an EMBL/GenBank/DDBJ whole genome shotgun (WGS) entry which is preliminary data.</text>
</comment>
<dbReference type="PANTHER" id="PTHR30566">
    <property type="entry name" value="YNAI-RELATED MECHANOSENSITIVE ION CHANNEL"/>
    <property type="match status" value="1"/>
</dbReference>
<name>A0A9X1WD26_9VIBR</name>
<keyword evidence="10" id="KW-1185">Reference proteome</keyword>
<dbReference type="InterPro" id="IPR023408">
    <property type="entry name" value="MscS_beta-dom_sf"/>
</dbReference>
<feature type="transmembrane region" description="Helical" evidence="7">
    <location>
        <begin position="346"/>
        <end position="365"/>
    </location>
</feature>
<keyword evidence="5 7" id="KW-1133">Transmembrane helix</keyword>
<dbReference type="InterPro" id="IPR010920">
    <property type="entry name" value="LSM_dom_sf"/>
</dbReference>
<dbReference type="Proteomes" id="UP001139488">
    <property type="component" value="Unassembled WGS sequence"/>
</dbReference>
<organism evidence="9 10">
    <name type="scientific">Vibrio gelatinilyticus</name>
    <dbReference type="NCBI Taxonomy" id="2893468"/>
    <lineage>
        <taxon>Bacteria</taxon>
        <taxon>Pseudomonadati</taxon>
        <taxon>Pseudomonadota</taxon>
        <taxon>Gammaproteobacteria</taxon>
        <taxon>Vibrionales</taxon>
        <taxon>Vibrionaceae</taxon>
        <taxon>Vibrio</taxon>
    </lineage>
</organism>
<gene>
    <name evidence="9" type="ORF">LNL84_08855</name>
</gene>
<dbReference type="SUPFAM" id="SSF50182">
    <property type="entry name" value="Sm-like ribonucleoproteins"/>
    <property type="match status" value="1"/>
</dbReference>
<evidence type="ECO:0000256" key="7">
    <source>
        <dbReference type="SAM" id="Phobius"/>
    </source>
</evidence>
<feature type="transmembrane region" description="Helical" evidence="7">
    <location>
        <begin position="319"/>
        <end position="340"/>
    </location>
</feature>
<dbReference type="InterPro" id="IPR006685">
    <property type="entry name" value="MscS_channel_2nd"/>
</dbReference>
<dbReference type="Gene3D" id="1.10.287.1260">
    <property type="match status" value="1"/>
</dbReference>
<feature type="domain" description="Mechanosensitive ion channel MscS" evidence="8">
    <location>
        <begin position="368"/>
        <end position="434"/>
    </location>
</feature>
<keyword evidence="3" id="KW-1003">Cell membrane</keyword>